<evidence type="ECO:0000313" key="1">
    <source>
        <dbReference type="EMBL" id="KAK0376359.1"/>
    </source>
</evidence>
<gene>
    <name evidence="1" type="ORF">CLIM01_06293</name>
</gene>
<proteinExistence type="predicted"/>
<name>A0ABQ9PXU7_9PEZI</name>
<keyword evidence="2" id="KW-1185">Reference proteome</keyword>
<dbReference type="EMBL" id="JARUPT010000168">
    <property type="protein sequence ID" value="KAK0376359.1"/>
    <property type="molecule type" value="Genomic_DNA"/>
</dbReference>
<organism evidence="1 2">
    <name type="scientific">Colletotrichum limetticola</name>
    <dbReference type="NCBI Taxonomy" id="1209924"/>
    <lineage>
        <taxon>Eukaryota</taxon>
        <taxon>Fungi</taxon>
        <taxon>Dikarya</taxon>
        <taxon>Ascomycota</taxon>
        <taxon>Pezizomycotina</taxon>
        <taxon>Sordariomycetes</taxon>
        <taxon>Hypocreomycetidae</taxon>
        <taxon>Glomerellales</taxon>
        <taxon>Glomerellaceae</taxon>
        <taxon>Colletotrichum</taxon>
        <taxon>Colletotrichum acutatum species complex</taxon>
    </lineage>
</organism>
<reference evidence="1" key="1">
    <citation type="submission" date="2023-04" db="EMBL/GenBank/DDBJ databases">
        <title>Colletotrichum limetticola genome sequence.</title>
        <authorList>
            <person name="Baroncelli R."/>
        </authorList>
    </citation>
    <scope>NUCLEOTIDE SEQUENCE</scope>
    <source>
        <strain evidence="1">KLA-Anderson</strain>
    </source>
</reference>
<protein>
    <submittedName>
        <fullName evidence="1">Uncharacterized protein</fullName>
    </submittedName>
</protein>
<sequence>MPKIPKKMLMKLLKLYGRKIYKKLKEKARCATNTRNAWNNADFRIDLGQAVKGHSHLKTWNLQFNKKASKVIRDLFTSRGYTTHTKLLWGVFDIANPPDYEAWVEAILALYE</sequence>
<accession>A0ABQ9PXU7</accession>
<evidence type="ECO:0000313" key="2">
    <source>
        <dbReference type="Proteomes" id="UP001169217"/>
    </source>
</evidence>
<comment type="caution">
    <text evidence="1">The sequence shown here is derived from an EMBL/GenBank/DDBJ whole genome shotgun (WGS) entry which is preliminary data.</text>
</comment>
<dbReference type="Proteomes" id="UP001169217">
    <property type="component" value="Unassembled WGS sequence"/>
</dbReference>